<evidence type="ECO:0000256" key="2">
    <source>
        <dbReference type="SAM" id="Phobius"/>
    </source>
</evidence>
<dbReference type="RefSeq" id="WP_138594765.1">
    <property type="nucleotide sequence ID" value="NZ_PNCK01000009.1"/>
</dbReference>
<keyword evidence="2" id="KW-0472">Membrane</keyword>
<evidence type="ECO:0000313" key="3">
    <source>
        <dbReference type="EMBL" id="TMP46341.1"/>
    </source>
</evidence>
<keyword evidence="1" id="KW-0175">Coiled coil</keyword>
<evidence type="ECO:0000313" key="6">
    <source>
        <dbReference type="Proteomes" id="UP000307706"/>
    </source>
</evidence>
<evidence type="ECO:0000256" key="1">
    <source>
        <dbReference type="SAM" id="Coils"/>
    </source>
</evidence>
<keyword evidence="2" id="KW-1133">Transmembrane helix</keyword>
<gene>
    <name evidence="4" type="ORF">CWB96_00035</name>
    <name evidence="3" type="ORF">CWB97_02465</name>
</gene>
<proteinExistence type="predicted"/>
<evidence type="ECO:0000313" key="4">
    <source>
        <dbReference type="EMBL" id="TMP63032.1"/>
    </source>
</evidence>
<name>A0A5S3XX47_9GAMM</name>
<comment type="caution">
    <text evidence="4">The sequence shown here is derived from an EMBL/GenBank/DDBJ whole genome shotgun (WGS) entry which is preliminary data.</text>
</comment>
<dbReference type="EMBL" id="PNCK01000009">
    <property type="protein sequence ID" value="TMP46341.1"/>
    <property type="molecule type" value="Genomic_DNA"/>
</dbReference>
<dbReference type="AlphaFoldDB" id="A0A5S3XX47"/>
<keyword evidence="2" id="KW-0812">Transmembrane</keyword>
<protein>
    <submittedName>
        <fullName evidence="4">Uncharacterized protein</fullName>
    </submittedName>
</protein>
<dbReference type="Proteomes" id="UP000307706">
    <property type="component" value="Unassembled WGS sequence"/>
</dbReference>
<organism evidence="4 6">
    <name type="scientific">Pseudoalteromonas citrea</name>
    <dbReference type="NCBI Taxonomy" id="43655"/>
    <lineage>
        <taxon>Bacteria</taxon>
        <taxon>Pseudomonadati</taxon>
        <taxon>Pseudomonadota</taxon>
        <taxon>Gammaproteobacteria</taxon>
        <taxon>Alteromonadales</taxon>
        <taxon>Pseudoalteromonadaceae</taxon>
        <taxon>Pseudoalteromonas</taxon>
    </lineage>
</organism>
<dbReference type="Proteomes" id="UP000305730">
    <property type="component" value="Unassembled WGS sequence"/>
</dbReference>
<accession>A0A5S3XX47</accession>
<reference evidence="4 6" key="1">
    <citation type="submission" date="2017-12" db="EMBL/GenBank/DDBJ databases">
        <authorList>
            <person name="Paulsen S."/>
            <person name="Gram L.K."/>
        </authorList>
    </citation>
    <scope>NUCLEOTIDE SEQUENCE [LARGE SCALE GENOMIC DNA]</scope>
    <source>
        <strain evidence="4 6">S2231</strain>
        <strain evidence="3">S2233</strain>
    </source>
</reference>
<keyword evidence="5" id="KW-1185">Reference proteome</keyword>
<feature type="coiled-coil region" evidence="1">
    <location>
        <begin position="73"/>
        <end position="154"/>
    </location>
</feature>
<sequence length="175" mass="19936">MDNIIKALFNWALVVQPDGSIKVMADVFLMTLLIVSAFFIYTKKMLPLYKKLENALPIWVEQSASYKQSLIDQKNITTQLERLVKQLDNFESEHTKFQELVKLFINSHPDALSQLTAAAVTQHNDTQNEIRDWLDKLANKSQQSDRQLATIQAELRSISALLVATSAARYSKPLN</sequence>
<reference evidence="6" key="2">
    <citation type="submission" date="2019-06" db="EMBL/GenBank/DDBJ databases">
        <title>Co-occurence of chitin degradation, pigmentation and bioactivity in marine Pseudoalteromonas.</title>
        <authorList>
            <person name="Sonnenschein E.C."/>
            <person name="Bech P.K."/>
        </authorList>
    </citation>
    <scope>NUCLEOTIDE SEQUENCE [LARGE SCALE GENOMIC DNA]</scope>
    <source>
        <strain evidence="6">S2231</strain>
    </source>
</reference>
<evidence type="ECO:0000313" key="5">
    <source>
        <dbReference type="Proteomes" id="UP000305730"/>
    </source>
</evidence>
<dbReference type="OrthoDB" id="9937670at2"/>
<feature type="transmembrane region" description="Helical" evidence="2">
    <location>
        <begin position="20"/>
        <end position="41"/>
    </location>
</feature>
<reference evidence="4" key="3">
    <citation type="submission" date="2019-09" db="EMBL/GenBank/DDBJ databases">
        <title>Co-occurence of chitin degradation, pigmentation and bioactivity in marine Pseudoalteromonas.</title>
        <authorList>
            <person name="Sonnenschein E.C."/>
            <person name="Bech P.K."/>
        </authorList>
    </citation>
    <scope>NUCLEOTIDE SEQUENCE</scope>
    <source>
        <strain evidence="4">S2231</strain>
        <strain evidence="3 5">S2233</strain>
    </source>
</reference>
<dbReference type="EMBL" id="PNCL01000001">
    <property type="protein sequence ID" value="TMP63032.1"/>
    <property type="molecule type" value="Genomic_DNA"/>
</dbReference>